<dbReference type="InterPro" id="IPR007922">
    <property type="entry name" value="DciA-like"/>
</dbReference>
<dbReference type="EMBL" id="JAIOIV010000034">
    <property type="protein sequence ID" value="MBZ0155538.1"/>
    <property type="molecule type" value="Genomic_DNA"/>
</dbReference>
<dbReference type="PANTHER" id="PTHR36456:SF1">
    <property type="entry name" value="UPF0232 PROTEIN SCO3875"/>
    <property type="match status" value="1"/>
</dbReference>
<comment type="caution">
    <text evidence="1">The sequence shown here is derived from an EMBL/GenBank/DDBJ whole genome shotgun (WGS) entry which is preliminary data.</text>
</comment>
<name>A0A953M1F5_9BACT</name>
<sequence>MRNTGSILTPLLRELGLEEKVRLNSLQQEWRNLFGEPLSLHTYPAEIKEGELLINVDSPGWMQQLKFYKQEIAGKLHAYHIKNVRFRHGMVYRRKGRSMMPAKNTLPERPPLSAPDREWIEQTLSAVKDPELREGFRKALEKAVARKGREVQRKTRRSR</sequence>
<evidence type="ECO:0000313" key="1">
    <source>
        <dbReference type="EMBL" id="MBZ0155538.1"/>
    </source>
</evidence>
<dbReference type="Proteomes" id="UP000705867">
    <property type="component" value="Unassembled WGS sequence"/>
</dbReference>
<protein>
    <submittedName>
        <fullName evidence="1">DUF721 domain-containing protein</fullName>
    </submittedName>
</protein>
<proteinExistence type="predicted"/>
<gene>
    <name evidence="1" type="ORF">K8I29_04895</name>
</gene>
<dbReference type="Pfam" id="PF05258">
    <property type="entry name" value="DciA"/>
    <property type="match status" value="1"/>
</dbReference>
<organism evidence="1 2">
    <name type="scientific">Candidatus Nitrobium versatile</name>
    <dbReference type="NCBI Taxonomy" id="2884831"/>
    <lineage>
        <taxon>Bacteria</taxon>
        <taxon>Pseudomonadati</taxon>
        <taxon>Nitrospirota</taxon>
        <taxon>Nitrospiria</taxon>
        <taxon>Nitrospirales</taxon>
        <taxon>Nitrospiraceae</taxon>
        <taxon>Candidatus Nitrobium</taxon>
    </lineage>
</organism>
<dbReference type="PANTHER" id="PTHR36456">
    <property type="entry name" value="UPF0232 PROTEIN SCO3875"/>
    <property type="match status" value="1"/>
</dbReference>
<accession>A0A953M1F5</accession>
<reference evidence="1" key="1">
    <citation type="journal article" date="2021" name="bioRxiv">
        <title>Unraveling nitrogen, sulfur and carbon metabolic pathways and microbial community transcriptional responses to substrate deprivation and toxicity stresses in a bioreactor mimicking anoxic brackish coastal sediment conditions.</title>
        <authorList>
            <person name="Martins P.D."/>
            <person name="Echeveste M.J."/>
            <person name="Arshad A."/>
            <person name="Kurth J."/>
            <person name="Ouboter H."/>
            <person name="Jetten M.S.M."/>
            <person name="Welte C.U."/>
        </authorList>
    </citation>
    <scope>NUCLEOTIDE SEQUENCE</scope>
    <source>
        <strain evidence="1">MAG_39</strain>
    </source>
</reference>
<evidence type="ECO:0000313" key="2">
    <source>
        <dbReference type="Proteomes" id="UP000705867"/>
    </source>
</evidence>
<reference evidence="1" key="2">
    <citation type="submission" date="2021-08" db="EMBL/GenBank/DDBJ databases">
        <authorList>
            <person name="Dalcin Martins P."/>
        </authorList>
    </citation>
    <scope>NUCLEOTIDE SEQUENCE</scope>
    <source>
        <strain evidence="1">MAG_39</strain>
    </source>
</reference>
<dbReference type="AlphaFoldDB" id="A0A953M1F5"/>